<dbReference type="Proteomes" id="UP001604277">
    <property type="component" value="Unassembled WGS sequence"/>
</dbReference>
<evidence type="ECO:0000313" key="2">
    <source>
        <dbReference type="Proteomes" id="UP001604277"/>
    </source>
</evidence>
<comment type="caution">
    <text evidence="1">The sequence shown here is derived from an EMBL/GenBank/DDBJ whole genome shotgun (WGS) entry which is preliminary data.</text>
</comment>
<proteinExistence type="predicted"/>
<protein>
    <submittedName>
        <fullName evidence="1">Uncharacterized protein</fullName>
    </submittedName>
</protein>
<accession>A0ABD1TNF5</accession>
<sequence length="100" mass="11433">MVGRRINHVLAKTKEVQEISVTKEFNRVFEWEYFEGEKFETGVGQFVKLEFISGVSSTTMSSSQQHKSDFTMIGRFPIVGDSTMVKSDLCCQSLMTSYMK</sequence>
<name>A0ABD1TNF5_9LAMI</name>
<keyword evidence="2" id="KW-1185">Reference proteome</keyword>
<organism evidence="1 2">
    <name type="scientific">Forsythia ovata</name>
    <dbReference type="NCBI Taxonomy" id="205694"/>
    <lineage>
        <taxon>Eukaryota</taxon>
        <taxon>Viridiplantae</taxon>
        <taxon>Streptophyta</taxon>
        <taxon>Embryophyta</taxon>
        <taxon>Tracheophyta</taxon>
        <taxon>Spermatophyta</taxon>
        <taxon>Magnoliopsida</taxon>
        <taxon>eudicotyledons</taxon>
        <taxon>Gunneridae</taxon>
        <taxon>Pentapetalae</taxon>
        <taxon>asterids</taxon>
        <taxon>lamiids</taxon>
        <taxon>Lamiales</taxon>
        <taxon>Oleaceae</taxon>
        <taxon>Forsythieae</taxon>
        <taxon>Forsythia</taxon>
    </lineage>
</organism>
<evidence type="ECO:0000313" key="1">
    <source>
        <dbReference type="EMBL" id="KAL2514219.1"/>
    </source>
</evidence>
<dbReference type="AlphaFoldDB" id="A0ABD1TNF5"/>
<dbReference type="EMBL" id="JBFOLJ010000008">
    <property type="protein sequence ID" value="KAL2514219.1"/>
    <property type="molecule type" value="Genomic_DNA"/>
</dbReference>
<gene>
    <name evidence="1" type="ORF">Fot_28190</name>
</gene>
<reference evidence="2" key="1">
    <citation type="submission" date="2024-07" db="EMBL/GenBank/DDBJ databases">
        <title>Two chromosome-level genome assemblies of Korean endemic species Abeliophyllum distichum and Forsythia ovata (Oleaceae).</title>
        <authorList>
            <person name="Jang H."/>
        </authorList>
    </citation>
    <scope>NUCLEOTIDE SEQUENCE [LARGE SCALE GENOMIC DNA]</scope>
</reference>